<dbReference type="Proteomes" id="UP001595791">
    <property type="component" value="Unassembled WGS sequence"/>
</dbReference>
<feature type="binding site" evidence="8">
    <location>
        <begin position="9"/>
        <end position="16"/>
    </location>
    <ligand>
        <name>ATP</name>
        <dbReference type="ChEBI" id="CHEBI:30616"/>
    </ligand>
</feature>
<dbReference type="InterPro" id="IPR027417">
    <property type="entry name" value="P-loop_NTPase"/>
</dbReference>
<accession>A0ABV8MNB8</accession>
<gene>
    <name evidence="8" type="primary">tdk</name>
    <name evidence="11" type="ORF">ACFOW7_09895</name>
</gene>
<evidence type="ECO:0000256" key="6">
    <source>
        <dbReference type="ARBA" id="ARBA00022777"/>
    </source>
</evidence>
<evidence type="ECO:0000256" key="1">
    <source>
        <dbReference type="ARBA" id="ARBA00007587"/>
    </source>
</evidence>
<dbReference type="PIRSF" id="PIRSF035805">
    <property type="entry name" value="TK_cell"/>
    <property type="match status" value="1"/>
</dbReference>
<keyword evidence="8" id="KW-0862">Zinc</keyword>
<dbReference type="PANTHER" id="PTHR11441:SF0">
    <property type="entry name" value="THYMIDINE KINASE, CYTOSOLIC"/>
    <property type="match status" value="1"/>
</dbReference>
<sequence length="186" mass="20924">MAKLYFRYAAMNAGKSTALLQVAHNYEEQGQRVRLFTAAIDDRFGHGRISSRLGISREAETFDNGFDFEAALGTGEGLACVLIDEAQFLLPEQVRQLHRYAQTRRVPVICYGIRTDFRGEPFPGSIYLLALSDDLEEMKTICLCGRKASMNTRVDQHGVRVREGAQVEIGGNERYLSVCARCFYRG</sequence>
<dbReference type="SUPFAM" id="SSF57716">
    <property type="entry name" value="Glucocorticoid receptor-like (DNA-binding domain)"/>
    <property type="match status" value="1"/>
</dbReference>
<evidence type="ECO:0000313" key="12">
    <source>
        <dbReference type="Proteomes" id="UP001595791"/>
    </source>
</evidence>
<dbReference type="RefSeq" id="WP_378163661.1">
    <property type="nucleotide sequence ID" value="NZ_JBHSBU010000001.1"/>
</dbReference>
<evidence type="ECO:0000256" key="2">
    <source>
        <dbReference type="ARBA" id="ARBA00012118"/>
    </source>
</evidence>
<evidence type="ECO:0000256" key="4">
    <source>
        <dbReference type="ARBA" id="ARBA00022679"/>
    </source>
</evidence>
<feature type="binding site" evidence="8">
    <location>
        <position position="182"/>
    </location>
    <ligand>
        <name>Zn(2+)</name>
        <dbReference type="ChEBI" id="CHEBI:29105"/>
    </ligand>
</feature>
<comment type="subcellular location">
    <subcellularLocation>
        <location evidence="8">Cytoplasm</location>
    </subcellularLocation>
</comment>
<feature type="binding site" evidence="8">
    <location>
        <position position="142"/>
    </location>
    <ligand>
        <name>Zn(2+)</name>
        <dbReference type="ChEBI" id="CHEBI:29105"/>
    </ligand>
</feature>
<dbReference type="GO" id="GO:0004797">
    <property type="term" value="F:thymidine kinase activity"/>
    <property type="evidence" value="ECO:0007669"/>
    <property type="project" value="UniProtKB-EC"/>
</dbReference>
<keyword evidence="6 8" id="KW-0418">Kinase</keyword>
<evidence type="ECO:0000256" key="7">
    <source>
        <dbReference type="ARBA" id="ARBA00022840"/>
    </source>
</evidence>
<dbReference type="SUPFAM" id="SSF52540">
    <property type="entry name" value="P-loop containing nucleoside triphosphate hydrolases"/>
    <property type="match status" value="1"/>
</dbReference>
<feature type="binding site" evidence="8">
    <location>
        <position position="179"/>
    </location>
    <ligand>
        <name>Zn(2+)</name>
        <dbReference type="ChEBI" id="CHEBI:29105"/>
    </ligand>
</feature>
<keyword evidence="8" id="KW-0963">Cytoplasm</keyword>
<proteinExistence type="inferred from homology"/>
<keyword evidence="7 8" id="KW-0067">ATP-binding</keyword>
<dbReference type="NCBIfam" id="NF003300">
    <property type="entry name" value="PRK04296.1-5"/>
    <property type="match status" value="1"/>
</dbReference>
<name>A0ABV8MNB8_9NEIS</name>
<feature type="binding site" evidence="8">
    <location>
        <begin position="84"/>
        <end position="87"/>
    </location>
    <ligand>
        <name>ATP</name>
        <dbReference type="ChEBI" id="CHEBI:30616"/>
    </ligand>
</feature>
<feature type="active site" description="Proton acceptor" evidence="8">
    <location>
        <position position="85"/>
    </location>
</feature>
<evidence type="ECO:0000256" key="9">
    <source>
        <dbReference type="RuleBase" id="RU000544"/>
    </source>
</evidence>
<comment type="subunit">
    <text evidence="8">Homotetramer.</text>
</comment>
<dbReference type="Gene3D" id="3.40.50.300">
    <property type="entry name" value="P-loop containing nucleotide triphosphate hydrolases"/>
    <property type="match status" value="1"/>
</dbReference>
<dbReference type="InterPro" id="IPR001267">
    <property type="entry name" value="Thymidine_kinase"/>
</dbReference>
<dbReference type="EC" id="2.7.1.21" evidence="2 8"/>
<reference evidence="12" key="1">
    <citation type="journal article" date="2019" name="Int. J. Syst. Evol. Microbiol.">
        <title>The Global Catalogue of Microorganisms (GCM) 10K type strain sequencing project: providing services to taxonomists for standard genome sequencing and annotation.</title>
        <authorList>
            <consortium name="The Broad Institute Genomics Platform"/>
            <consortium name="The Broad Institute Genome Sequencing Center for Infectious Disease"/>
            <person name="Wu L."/>
            <person name="Ma J."/>
        </authorList>
    </citation>
    <scope>NUCLEOTIDE SEQUENCE [LARGE SCALE GENOMIC DNA]</scope>
    <source>
        <strain evidence="12">LMG 29894</strain>
    </source>
</reference>
<keyword evidence="3 8" id="KW-0237">DNA synthesis</keyword>
<comment type="catalytic activity">
    <reaction evidence="8 9">
        <text>thymidine + ATP = dTMP + ADP + H(+)</text>
        <dbReference type="Rhea" id="RHEA:19129"/>
        <dbReference type="ChEBI" id="CHEBI:15378"/>
        <dbReference type="ChEBI" id="CHEBI:17748"/>
        <dbReference type="ChEBI" id="CHEBI:30616"/>
        <dbReference type="ChEBI" id="CHEBI:63528"/>
        <dbReference type="ChEBI" id="CHEBI:456216"/>
        <dbReference type="EC" id="2.7.1.21"/>
    </reaction>
</comment>
<protein>
    <recommendedName>
        <fullName evidence="2 8">Thymidine kinase</fullName>
        <ecNumber evidence="2 8">2.7.1.21</ecNumber>
    </recommendedName>
</protein>
<evidence type="ECO:0000256" key="10">
    <source>
        <dbReference type="RuleBase" id="RU004165"/>
    </source>
</evidence>
<keyword evidence="4 8" id="KW-0808">Transferase</keyword>
<evidence type="ECO:0000313" key="11">
    <source>
        <dbReference type="EMBL" id="MFC4159658.1"/>
    </source>
</evidence>
<dbReference type="EMBL" id="JBHSBU010000001">
    <property type="protein sequence ID" value="MFC4159658.1"/>
    <property type="molecule type" value="Genomic_DNA"/>
</dbReference>
<comment type="caution">
    <text evidence="11">The sequence shown here is derived from an EMBL/GenBank/DDBJ whole genome shotgun (WGS) entry which is preliminary data.</text>
</comment>
<dbReference type="Gene3D" id="3.30.60.20">
    <property type="match status" value="1"/>
</dbReference>
<feature type="binding site" evidence="8">
    <location>
        <position position="144"/>
    </location>
    <ligand>
        <name>Zn(2+)</name>
        <dbReference type="ChEBI" id="CHEBI:29105"/>
    </ligand>
</feature>
<keyword evidence="8" id="KW-0479">Metal-binding</keyword>
<dbReference type="PANTHER" id="PTHR11441">
    <property type="entry name" value="THYMIDINE KINASE"/>
    <property type="match status" value="1"/>
</dbReference>
<evidence type="ECO:0000256" key="3">
    <source>
        <dbReference type="ARBA" id="ARBA00022634"/>
    </source>
</evidence>
<dbReference type="Pfam" id="PF00265">
    <property type="entry name" value="TK"/>
    <property type="match status" value="1"/>
</dbReference>
<comment type="similarity">
    <text evidence="1 8 10">Belongs to the thymidine kinase family.</text>
</comment>
<evidence type="ECO:0000256" key="5">
    <source>
        <dbReference type="ARBA" id="ARBA00022741"/>
    </source>
</evidence>
<dbReference type="HAMAP" id="MF_00124">
    <property type="entry name" value="Thymidine_kinase"/>
    <property type="match status" value="1"/>
</dbReference>
<keyword evidence="12" id="KW-1185">Reference proteome</keyword>
<keyword evidence="5 8" id="KW-0547">Nucleotide-binding</keyword>
<organism evidence="11 12">
    <name type="scientific">Chitinimonas lacunae</name>
    <dbReference type="NCBI Taxonomy" id="1963018"/>
    <lineage>
        <taxon>Bacteria</taxon>
        <taxon>Pseudomonadati</taxon>
        <taxon>Pseudomonadota</taxon>
        <taxon>Betaproteobacteria</taxon>
        <taxon>Neisseriales</taxon>
        <taxon>Chitinibacteraceae</taxon>
        <taxon>Chitinimonas</taxon>
    </lineage>
</organism>
<evidence type="ECO:0000256" key="8">
    <source>
        <dbReference type="HAMAP-Rule" id="MF_00124"/>
    </source>
</evidence>